<accession>A0A7K0KD29</accession>
<evidence type="ECO:0000313" key="1">
    <source>
        <dbReference type="EMBL" id="MST83833.1"/>
    </source>
</evidence>
<dbReference type="InterPro" id="IPR008878">
    <property type="entry name" value="Transposase_IS66_Orf2"/>
</dbReference>
<dbReference type="Proteomes" id="UP000438914">
    <property type="component" value="Unassembled WGS sequence"/>
</dbReference>
<dbReference type="PANTHER" id="PTHR36455">
    <property type="match status" value="1"/>
</dbReference>
<dbReference type="PANTHER" id="PTHR36455:SF1">
    <property type="entry name" value="BLR8292 PROTEIN"/>
    <property type="match status" value="1"/>
</dbReference>
<organism evidence="1 2">
    <name type="scientific">Hallella mizrahii</name>
    <dbReference type="NCBI Taxonomy" id="2606637"/>
    <lineage>
        <taxon>Bacteria</taxon>
        <taxon>Pseudomonadati</taxon>
        <taxon>Bacteroidota</taxon>
        <taxon>Bacteroidia</taxon>
        <taxon>Bacteroidales</taxon>
        <taxon>Prevotellaceae</taxon>
        <taxon>Hallella</taxon>
    </lineage>
</organism>
<evidence type="ECO:0000313" key="2">
    <source>
        <dbReference type="Proteomes" id="UP000438914"/>
    </source>
</evidence>
<protein>
    <submittedName>
        <fullName evidence="1">IS66 family insertion sequence element accessory protein TnpB</fullName>
    </submittedName>
</protein>
<dbReference type="AlphaFoldDB" id="A0A7K0KD29"/>
<dbReference type="NCBIfam" id="NF033819">
    <property type="entry name" value="IS66_TnpB"/>
    <property type="match status" value="1"/>
</dbReference>
<sequence length="117" mass="13749">MFGLSESTVYYMCQHPVDMRKGINGLYKLVRSEMKMSPLTGSVFIFYGKNHQSVKLLRWDTDGFVLYQKRLEKGTFEIPKFDEAAGGYRMPWKTFSLIMQGVSLRSARYRKRFKIEV</sequence>
<name>A0A7K0KD29_9BACT</name>
<reference evidence="1 2" key="1">
    <citation type="submission" date="2019-08" db="EMBL/GenBank/DDBJ databases">
        <title>In-depth cultivation of the pig gut microbiome towards novel bacterial diversity and tailored functional studies.</title>
        <authorList>
            <person name="Wylensek D."/>
            <person name="Hitch T.C.A."/>
            <person name="Clavel T."/>
        </authorList>
    </citation>
    <scope>NUCLEOTIDE SEQUENCE [LARGE SCALE GENOMIC DNA]</scope>
    <source>
        <strain evidence="1 2">LKV-178-WT-2A</strain>
    </source>
</reference>
<comment type="caution">
    <text evidence="1">The sequence shown here is derived from an EMBL/GenBank/DDBJ whole genome shotgun (WGS) entry which is preliminary data.</text>
</comment>
<gene>
    <name evidence="1" type="primary">tnpB</name>
    <name evidence="1" type="ORF">FYJ73_03950</name>
</gene>
<proteinExistence type="predicted"/>
<keyword evidence="2" id="KW-1185">Reference proteome</keyword>
<dbReference type="Pfam" id="PF05717">
    <property type="entry name" value="TnpB_IS66"/>
    <property type="match status" value="1"/>
</dbReference>
<dbReference type="EMBL" id="VUNG01000005">
    <property type="protein sequence ID" value="MST83833.1"/>
    <property type="molecule type" value="Genomic_DNA"/>
</dbReference>